<protein>
    <recommendedName>
        <fullName evidence="5">Meiotically up-regulated 65 protein</fullName>
    </recommendedName>
</protein>
<feature type="coiled-coil region" evidence="1">
    <location>
        <begin position="348"/>
        <end position="375"/>
    </location>
</feature>
<gene>
    <name evidence="3" type="ORF">VDBG_00403</name>
</gene>
<feature type="region of interest" description="Disordered" evidence="2">
    <location>
        <begin position="281"/>
        <end position="312"/>
    </location>
</feature>
<dbReference type="EMBL" id="DS985214">
    <property type="protein sequence ID" value="EEY14296.1"/>
    <property type="molecule type" value="Genomic_DNA"/>
</dbReference>
<feature type="region of interest" description="Disordered" evidence="2">
    <location>
        <begin position="440"/>
        <end position="473"/>
    </location>
</feature>
<keyword evidence="1" id="KW-0175">Coiled coil</keyword>
<evidence type="ECO:0000313" key="4">
    <source>
        <dbReference type="Proteomes" id="UP000008698"/>
    </source>
</evidence>
<dbReference type="OMA" id="WQGVDNS"/>
<dbReference type="RefSeq" id="XP_003008722.1">
    <property type="nucleotide sequence ID" value="XM_003008676.1"/>
</dbReference>
<keyword evidence="4" id="KW-1185">Reference proteome</keyword>
<organism evidence="4">
    <name type="scientific">Verticillium alfalfae (strain VaMs.102 / ATCC MYA-4576 / FGSC 10136)</name>
    <name type="common">Verticillium wilt of alfalfa</name>
    <name type="synonym">Verticillium albo-atrum</name>
    <dbReference type="NCBI Taxonomy" id="526221"/>
    <lineage>
        <taxon>Eukaryota</taxon>
        <taxon>Fungi</taxon>
        <taxon>Dikarya</taxon>
        <taxon>Ascomycota</taxon>
        <taxon>Pezizomycotina</taxon>
        <taxon>Sordariomycetes</taxon>
        <taxon>Hypocreomycetidae</taxon>
        <taxon>Glomerellales</taxon>
        <taxon>Plectosphaerellaceae</taxon>
        <taxon>Verticillium</taxon>
    </lineage>
</organism>
<dbReference type="KEGG" id="val:VDBG_00403"/>
<reference evidence="4" key="1">
    <citation type="journal article" date="2011" name="PLoS Pathog.">
        <title>Comparative genomics yields insights into niche adaptation of plant vascular wilt pathogens.</title>
        <authorList>
            <person name="Klosterman S.J."/>
            <person name="Subbarao K.V."/>
            <person name="Kang S."/>
            <person name="Veronese P."/>
            <person name="Gold S.E."/>
            <person name="Thomma B.P.H.J."/>
            <person name="Chen Z."/>
            <person name="Henrissat B."/>
            <person name="Lee Y.-H."/>
            <person name="Park J."/>
            <person name="Garcia-Pedrajas M.D."/>
            <person name="Barbara D.J."/>
            <person name="Anchieta A."/>
            <person name="de Jonge R."/>
            <person name="Santhanam P."/>
            <person name="Maruthachalam K."/>
            <person name="Atallah Z."/>
            <person name="Amyotte S.G."/>
            <person name="Paz Z."/>
            <person name="Inderbitzin P."/>
            <person name="Hayes R.J."/>
            <person name="Heiman D.I."/>
            <person name="Young S."/>
            <person name="Zeng Q."/>
            <person name="Engels R."/>
            <person name="Galagan J."/>
            <person name="Cuomo C.A."/>
            <person name="Dobinson K.F."/>
            <person name="Ma L.-J."/>
        </authorList>
    </citation>
    <scope>NUCLEOTIDE SEQUENCE [LARGE SCALE GENOMIC DNA]</scope>
    <source>
        <strain evidence="4">VaMs.102 / ATCC MYA-4576 / FGSC 10136</strain>
    </source>
</reference>
<feature type="compositionally biased region" description="Low complexity" evidence="2">
    <location>
        <begin position="288"/>
        <end position="297"/>
    </location>
</feature>
<dbReference type="GeneID" id="9528914"/>
<evidence type="ECO:0008006" key="5">
    <source>
        <dbReference type="Google" id="ProtNLM"/>
    </source>
</evidence>
<feature type="compositionally biased region" description="Basic and acidic residues" evidence="2">
    <location>
        <begin position="440"/>
        <end position="452"/>
    </location>
</feature>
<dbReference type="AlphaFoldDB" id="C9S5S0"/>
<feature type="region of interest" description="Disordered" evidence="2">
    <location>
        <begin position="1"/>
        <end position="146"/>
    </location>
</feature>
<dbReference type="OrthoDB" id="72441at2759"/>
<evidence type="ECO:0000313" key="3">
    <source>
        <dbReference type="EMBL" id="EEY14296.1"/>
    </source>
</evidence>
<dbReference type="Proteomes" id="UP000008698">
    <property type="component" value="Unassembled WGS sequence"/>
</dbReference>
<evidence type="ECO:0000256" key="2">
    <source>
        <dbReference type="SAM" id="MobiDB-lite"/>
    </source>
</evidence>
<dbReference type="HOGENOM" id="CLU_028361_1_0_1"/>
<feature type="compositionally biased region" description="Polar residues" evidence="2">
    <location>
        <begin position="31"/>
        <end position="49"/>
    </location>
</feature>
<name>C9S5S0_VERA1</name>
<dbReference type="eggNOG" id="ENOG502S2MG">
    <property type="taxonomic scope" value="Eukaryota"/>
</dbReference>
<accession>C9S5S0</accession>
<feature type="compositionally biased region" description="Basic residues" evidence="2">
    <location>
        <begin position="89"/>
        <end position="109"/>
    </location>
</feature>
<sequence>MPNLSLHTSRRVQTLKDSDYDHEIGLVDQESPPTTRSRSNTAFTSNTALTVDEDQSSSQHVRSAEGRAEPTRQTAQRCDDRAIISRQPTRSRRHTGRPRTRWKSHRRSGHGANGSINRGPTPLEPPTRAANGDTARPKSKQRKEPESEIDILWENERGCFVCGAALFSGAALGNLDPSPWTNQFKKTSPTSIRTATVPDPSWEWAWPEWRINREEGVAMDEFGWEYSFMFARKFSWHGPKWWNSFVRRRAWIRKRVKKCSDDLVSDPHMLNTDYFNVMPAEHHRPHSSHGGSRQGSRASTHSKASIHSKGSIGRFSTTESVLDEKPVIEDVWMLMMVLPAARIDREKIEAVDNYLEHAKDDLERLQDEMHDIMGIFVFQVSRRILLSRLTQVYDEMNNVDKGDAAFKTRRNNLGAAIKHADEEVRRLSYWSDVKGVAENGESRGAVEGKEGWSEAWEGVDQSGPAQPNVGKLP</sequence>
<dbReference type="STRING" id="526221.C9S5S0"/>
<evidence type="ECO:0000256" key="1">
    <source>
        <dbReference type="SAM" id="Coils"/>
    </source>
</evidence>
<proteinExistence type="predicted"/>
<feature type="compositionally biased region" description="Basic and acidic residues" evidence="2">
    <location>
        <begin position="14"/>
        <end position="25"/>
    </location>
</feature>